<gene>
    <name evidence="2" type="ORF">BMG03_07670</name>
</gene>
<evidence type="ECO:0008006" key="4">
    <source>
        <dbReference type="Google" id="ProtNLM"/>
    </source>
</evidence>
<feature type="region of interest" description="Disordered" evidence="1">
    <location>
        <begin position="151"/>
        <end position="214"/>
    </location>
</feature>
<reference evidence="2 3" key="1">
    <citation type="submission" date="2017-01" db="EMBL/GenBank/DDBJ databases">
        <title>The complete genome sequence of a sulfur-oxidizing marine bacterium Thioclava sp. 25B10_4T.</title>
        <authorList>
            <person name="Liu Y."/>
            <person name="Lai Q."/>
            <person name="Shao Z."/>
        </authorList>
    </citation>
    <scope>NUCLEOTIDE SEQUENCE [LARGE SCALE GENOMIC DNA]</scope>
    <source>
        <strain evidence="2 3">25B10_4</strain>
    </source>
</reference>
<keyword evidence="3" id="KW-1185">Reference proteome</keyword>
<dbReference type="Proteomes" id="UP000185622">
    <property type="component" value="Chromosome"/>
</dbReference>
<feature type="region of interest" description="Disordered" evidence="1">
    <location>
        <begin position="26"/>
        <end position="115"/>
    </location>
</feature>
<name>A0ABN4X6R5_9RHOB</name>
<dbReference type="EMBL" id="CP019437">
    <property type="protein sequence ID" value="AQS47690.1"/>
    <property type="molecule type" value="Genomic_DNA"/>
</dbReference>
<feature type="compositionally biased region" description="Polar residues" evidence="1">
    <location>
        <begin position="190"/>
        <end position="203"/>
    </location>
</feature>
<sequence length="214" mass="22199">MELGMDRISGLMPQIGWSPLLTVAAPKTAPASKVEAPADAANTNGGLGANVDTQTSQDRAKQVRALEAHAARSADASKEDGQDRGAEDLNQSSRALGMSDGGARPDPDALTGPIPTFEVTPLEAQAAALWAAPDLMPTPEGPAPEPVRIVTAPLADTSTAKKEAETSDAAEFHPETALQTAEKKDAPPDTRNSAPQEGWSQVPPQVAPNLDVTR</sequence>
<evidence type="ECO:0000256" key="1">
    <source>
        <dbReference type="SAM" id="MobiDB-lite"/>
    </source>
</evidence>
<proteinExistence type="predicted"/>
<protein>
    <recommendedName>
        <fullName evidence="4">Flagellar hook-length control protein FliK</fullName>
    </recommendedName>
</protein>
<feature type="compositionally biased region" description="Basic and acidic residues" evidence="1">
    <location>
        <begin position="58"/>
        <end position="87"/>
    </location>
</feature>
<organism evidence="2 3">
    <name type="scientific">Thioclava nitratireducens</name>
    <dbReference type="NCBI Taxonomy" id="1915078"/>
    <lineage>
        <taxon>Bacteria</taxon>
        <taxon>Pseudomonadati</taxon>
        <taxon>Pseudomonadota</taxon>
        <taxon>Alphaproteobacteria</taxon>
        <taxon>Rhodobacterales</taxon>
        <taxon>Paracoccaceae</taxon>
        <taxon>Thioclava</taxon>
    </lineage>
</organism>
<feature type="compositionally biased region" description="Basic and acidic residues" evidence="1">
    <location>
        <begin position="159"/>
        <end position="174"/>
    </location>
</feature>
<accession>A0ABN4X6R5</accession>
<evidence type="ECO:0000313" key="2">
    <source>
        <dbReference type="EMBL" id="AQS47690.1"/>
    </source>
</evidence>
<evidence type="ECO:0000313" key="3">
    <source>
        <dbReference type="Proteomes" id="UP000185622"/>
    </source>
</evidence>